<accession>A0A316YBW9</accession>
<feature type="transmembrane region" description="Helical" evidence="10">
    <location>
        <begin position="117"/>
        <end position="141"/>
    </location>
</feature>
<name>A0A316YBW9_9BASI</name>
<evidence type="ECO:0000256" key="4">
    <source>
        <dbReference type="ARBA" id="ARBA00022692"/>
    </source>
</evidence>
<feature type="transmembrane region" description="Helical" evidence="10">
    <location>
        <begin position="256"/>
        <end position="277"/>
    </location>
</feature>
<feature type="transmembrane region" description="Helical" evidence="10">
    <location>
        <begin position="77"/>
        <end position="105"/>
    </location>
</feature>
<dbReference type="GeneID" id="37041731"/>
<evidence type="ECO:0000256" key="7">
    <source>
        <dbReference type="ARBA" id="ARBA00023136"/>
    </source>
</evidence>
<evidence type="ECO:0000256" key="6">
    <source>
        <dbReference type="ARBA" id="ARBA00022989"/>
    </source>
</evidence>
<dbReference type="InterPro" id="IPR050363">
    <property type="entry name" value="MIP/Aquaporin"/>
</dbReference>
<dbReference type="GO" id="GO:0015250">
    <property type="term" value="F:water channel activity"/>
    <property type="evidence" value="ECO:0007669"/>
    <property type="project" value="TreeGrafter"/>
</dbReference>
<dbReference type="OrthoDB" id="3222at2759"/>
<dbReference type="AlphaFoldDB" id="A0A316YBW9"/>
<dbReference type="InParanoid" id="A0A316YBW9"/>
<evidence type="ECO:0000256" key="1">
    <source>
        <dbReference type="ARBA" id="ARBA00004141"/>
    </source>
</evidence>
<gene>
    <name evidence="11" type="ORF">FA10DRAFT_256661</name>
</gene>
<comment type="subcellular location">
    <subcellularLocation>
        <location evidence="1">Membrane</location>
        <topology evidence="1">Multi-pass membrane protein</topology>
    </subcellularLocation>
</comment>
<evidence type="ECO:0000256" key="3">
    <source>
        <dbReference type="ARBA" id="ARBA00022448"/>
    </source>
</evidence>
<evidence type="ECO:0000256" key="8">
    <source>
        <dbReference type="RuleBase" id="RU000477"/>
    </source>
</evidence>
<keyword evidence="12" id="KW-1185">Reference proteome</keyword>
<feature type="compositionally biased region" description="Low complexity" evidence="9">
    <location>
        <begin position="385"/>
        <end position="397"/>
    </location>
</feature>
<feature type="region of interest" description="Disordered" evidence="9">
    <location>
        <begin position="377"/>
        <end position="397"/>
    </location>
</feature>
<keyword evidence="5" id="KW-0677">Repeat</keyword>
<keyword evidence="4 8" id="KW-0812">Transmembrane</keyword>
<feature type="transmembrane region" description="Helical" evidence="10">
    <location>
        <begin position="162"/>
        <end position="182"/>
    </location>
</feature>
<evidence type="ECO:0000256" key="2">
    <source>
        <dbReference type="ARBA" id="ARBA00006175"/>
    </source>
</evidence>
<dbReference type="PANTHER" id="PTHR43829:SF14">
    <property type="entry name" value="AQUAPORIN 3"/>
    <property type="match status" value="1"/>
</dbReference>
<dbReference type="STRING" id="215250.A0A316YBW9"/>
<evidence type="ECO:0000313" key="12">
    <source>
        <dbReference type="Proteomes" id="UP000245768"/>
    </source>
</evidence>
<comment type="similarity">
    <text evidence="2 8">Belongs to the MIP/aquaporin (TC 1.A.8) family.</text>
</comment>
<proteinExistence type="inferred from homology"/>
<dbReference type="PANTHER" id="PTHR43829">
    <property type="entry name" value="AQUAPORIN OR AQUAGLYCEROPORIN RELATED"/>
    <property type="match status" value="1"/>
</dbReference>
<dbReference type="Gene3D" id="1.20.1080.10">
    <property type="entry name" value="Glycerol uptake facilitator protein"/>
    <property type="match status" value="1"/>
</dbReference>
<dbReference type="GO" id="GO:0015254">
    <property type="term" value="F:glycerol channel activity"/>
    <property type="evidence" value="ECO:0007669"/>
    <property type="project" value="TreeGrafter"/>
</dbReference>
<evidence type="ECO:0000256" key="9">
    <source>
        <dbReference type="SAM" id="MobiDB-lite"/>
    </source>
</evidence>
<keyword evidence="3 8" id="KW-0813">Transport</keyword>
<feature type="transmembrane region" description="Helical" evidence="10">
    <location>
        <begin position="304"/>
        <end position="326"/>
    </location>
</feature>
<protein>
    <submittedName>
        <fullName evidence="11">Aquaporin-like protein</fullName>
    </submittedName>
</protein>
<dbReference type="GO" id="GO:0005886">
    <property type="term" value="C:plasma membrane"/>
    <property type="evidence" value="ECO:0007669"/>
    <property type="project" value="TreeGrafter"/>
</dbReference>
<dbReference type="Pfam" id="PF00230">
    <property type="entry name" value="MIP"/>
    <property type="match status" value="1"/>
</dbReference>
<dbReference type="EMBL" id="KZ819642">
    <property type="protein sequence ID" value="PWN86782.1"/>
    <property type="molecule type" value="Genomic_DNA"/>
</dbReference>
<dbReference type="InterPro" id="IPR000425">
    <property type="entry name" value="MIP"/>
</dbReference>
<evidence type="ECO:0000256" key="5">
    <source>
        <dbReference type="ARBA" id="ARBA00022737"/>
    </source>
</evidence>
<sequence>MRDVSSHDSRHDEEVNEFKELQAHHHFQRRHRASGELELGATEIIEGRFDIQRQVVASSGLADSKLRHLWEQIRPDLVSALFAEAVGVWFYCIAGETATATFVLTTAAGQTQGNLTMIGFAYALGITFAIVVAGSTSGGHFHPAITIAQVIFKGFPLRKAPLYIFAQLVGGFVAALMVYAMYKFEMDSFGAELIAGGKRAQIFTPQGPAGIIAIFNTPGRPLGQVFATEFFADTFIAMVIWSQLDSQNIFVQPASAPFTIGLSFAVAVWGFSTGTIVTNTARDLGARFACGAIYKTSECFPARYSALAALTNIPATLFGVSLYTFLLSDTRRPPAAIALGHVHDDELRRYERNTSKHDELLDARIERAISKGVDPHKLVSKRSKVPSVSSAKPVRQL</sequence>
<keyword evidence="6 10" id="KW-1133">Transmembrane helix</keyword>
<dbReference type="PRINTS" id="PR00783">
    <property type="entry name" value="MINTRINSICP"/>
</dbReference>
<evidence type="ECO:0000313" key="11">
    <source>
        <dbReference type="EMBL" id="PWN86782.1"/>
    </source>
</evidence>
<keyword evidence="7 10" id="KW-0472">Membrane</keyword>
<reference evidence="11 12" key="1">
    <citation type="journal article" date="2018" name="Mol. Biol. Evol.">
        <title>Broad Genomic Sampling Reveals a Smut Pathogenic Ancestry of the Fungal Clade Ustilaginomycotina.</title>
        <authorList>
            <person name="Kijpornyongpan T."/>
            <person name="Mondo S.J."/>
            <person name="Barry K."/>
            <person name="Sandor L."/>
            <person name="Lee J."/>
            <person name="Lipzen A."/>
            <person name="Pangilinan J."/>
            <person name="LaButti K."/>
            <person name="Hainaut M."/>
            <person name="Henrissat B."/>
            <person name="Grigoriev I.V."/>
            <person name="Spatafora J.W."/>
            <person name="Aime M.C."/>
        </authorList>
    </citation>
    <scope>NUCLEOTIDE SEQUENCE [LARGE SCALE GENOMIC DNA]</scope>
    <source>
        <strain evidence="11 12">MCA 4198</strain>
    </source>
</reference>
<evidence type="ECO:0000256" key="10">
    <source>
        <dbReference type="SAM" id="Phobius"/>
    </source>
</evidence>
<dbReference type="SUPFAM" id="SSF81338">
    <property type="entry name" value="Aquaporin-like"/>
    <property type="match status" value="1"/>
</dbReference>
<organism evidence="11 12">
    <name type="scientific">Acaromyces ingoldii</name>
    <dbReference type="NCBI Taxonomy" id="215250"/>
    <lineage>
        <taxon>Eukaryota</taxon>
        <taxon>Fungi</taxon>
        <taxon>Dikarya</taxon>
        <taxon>Basidiomycota</taxon>
        <taxon>Ustilaginomycotina</taxon>
        <taxon>Exobasidiomycetes</taxon>
        <taxon>Exobasidiales</taxon>
        <taxon>Cryptobasidiaceae</taxon>
        <taxon>Acaromyces</taxon>
    </lineage>
</organism>
<dbReference type="InterPro" id="IPR023271">
    <property type="entry name" value="Aquaporin-like"/>
</dbReference>
<dbReference type="RefSeq" id="XP_025373980.1">
    <property type="nucleotide sequence ID" value="XM_025519815.1"/>
</dbReference>
<dbReference type="Proteomes" id="UP000245768">
    <property type="component" value="Unassembled WGS sequence"/>
</dbReference>